<dbReference type="EMBL" id="BRXU01000001">
    <property type="protein sequence ID" value="GLC48137.1"/>
    <property type="molecule type" value="Genomic_DNA"/>
</dbReference>
<evidence type="ECO:0000313" key="3">
    <source>
        <dbReference type="Proteomes" id="UP001165080"/>
    </source>
</evidence>
<dbReference type="Pfam" id="PF14966">
    <property type="entry name" value="DNA_repr_REX1B"/>
    <property type="match status" value="1"/>
</dbReference>
<sequence>MAVQDVESALRAFLEVQTCRAQLYTRFQDGFKGFLRTKHEGHYKALMADLTAAFSECSKRVIALEGALKDMGRTDLAATLRSVQESERDKLRLTLTLQALKQAAAFRTFSWQQRKPQQGGASGSGSGSGGEVLEEDEDALLALLDPHWAAEAARGGCAHGHGHGCGHSHGNGHAEAAPAAAGGGAGSAAAEQAAGACGDAQASAGPCGRASCAAVANGGAQVGGSCGAAPGGDCGGGGDGGSSGFGGGGGGSTNGGGGGGTAAAVAAGGAPEPTRREFEAAVKEAMQELDACIRRINEAIGDVRIELEDS</sequence>
<organism evidence="2 3">
    <name type="scientific">Pleodorina starrii</name>
    <dbReference type="NCBI Taxonomy" id="330485"/>
    <lineage>
        <taxon>Eukaryota</taxon>
        <taxon>Viridiplantae</taxon>
        <taxon>Chlorophyta</taxon>
        <taxon>core chlorophytes</taxon>
        <taxon>Chlorophyceae</taxon>
        <taxon>CS clade</taxon>
        <taxon>Chlamydomonadales</taxon>
        <taxon>Volvocaceae</taxon>
        <taxon>Pleodorina</taxon>
    </lineage>
</organism>
<accession>A0A9W6B9Q7</accession>
<evidence type="ECO:0000256" key="1">
    <source>
        <dbReference type="SAM" id="MobiDB-lite"/>
    </source>
</evidence>
<dbReference type="PANTHER" id="PTHR28309">
    <property type="entry name" value="REQUIRED FOR EXCISION 1-B DOMAIN-CONTAINING PROTEIN"/>
    <property type="match status" value="1"/>
</dbReference>
<gene>
    <name evidence="2" type="primary">PLEST007470</name>
    <name evidence="2" type="ORF">PLESTB_000063400</name>
</gene>
<dbReference type="InterPro" id="IPR039491">
    <property type="entry name" value="REX1-B"/>
</dbReference>
<dbReference type="Proteomes" id="UP001165080">
    <property type="component" value="Unassembled WGS sequence"/>
</dbReference>
<feature type="region of interest" description="Disordered" evidence="1">
    <location>
        <begin position="155"/>
        <end position="185"/>
    </location>
</feature>
<reference evidence="2 3" key="1">
    <citation type="journal article" date="2023" name="Commun. Biol.">
        <title>Reorganization of the ancestral sex-determining regions during the evolution of trioecy in Pleodorina starrii.</title>
        <authorList>
            <person name="Takahashi K."/>
            <person name="Suzuki S."/>
            <person name="Kawai-Toyooka H."/>
            <person name="Yamamoto K."/>
            <person name="Hamaji T."/>
            <person name="Ootsuki R."/>
            <person name="Yamaguchi H."/>
            <person name="Kawachi M."/>
            <person name="Higashiyama T."/>
            <person name="Nozaki H."/>
        </authorList>
    </citation>
    <scope>NUCLEOTIDE SEQUENCE [LARGE SCALE GENOMIC DNA]</scope>
    <source>
        <strain evidence="2 3">NIES-4479</strain>
    </source>
</reference>
<feature type="compositionally biased region" description="Low complexity" evidence="1">
    <location>
        <begin position="171"/>
        <end position="180"/>
    </location>
</feature>
<comment type="caution">
    <text evidence="2">The sequence shown here is derived from an EMBL/GenBank/DDBJ whole genome shotgun (WGS) entry which is preliminary data.</text>
</comment>
<keyword evidence="3" id="KW-1185">Reference proteome</keyword>
<feature type="region of interest" description="Disordered" evidence="1">
    <location>
        <begin position="111"/>
        <end position="132"/>
    </location>
</feature>
<dbReference type="OrthoDB" id="545873at2759"/>
<dbReference type="PANTHER" id="PTHR28309:SF1">
    <property type="entry name" value="REQUIRED FOR EXCISION 1-B DOMAIN-CONTAINING PROTEIN"/>
    <property type="match status" value="1"/>
</dbReference>
<name>A0A9W6B9Q7_9CHLO</name>
<protein>
    <submittedName>
        <fullName evidence="2">Uncharacterized protein</fullName>
    </submittedName>
</protein>
<proteinExistence type="predicted"/>
<evidence type="ECO:0000313" key="2">
    <source>
        <dbReference type="EMBL" id="GLC48137.1"/>
    </source>
</evidence>
<feature type="compositionally biased region" description="Gly residues" evidence="1">
    <location>
        <begin position="120"/>
        <end position="130"/>
    </location>
</feature>
<dbReference type="AlphaFoldDB" id="A0A9W6B9Q7"/>